<dbReference type="PATRIC" id="fig|796937.3.peg.1125"/>
<dbReference type="GO" id="GO:0005737">
    <property type="term" value="C:cytoplasm"/>
    <property type="evidence" value="ECO:0007669"/>
    <property type="project" value="TreeGrafter"/>
</dbReference>
<dbReference type="PANTHER" id="PTHR42850:SF4">
    <property type="entry name" value="ZINC-DEPENDENT ENDOPOLYPHOSPHATASE"/>
    <property type="match status" value="1"/>
</dbReference>
<dbReference type="HOGENOM" id="CLU_023125_4_2_9"/>
<dbReference type="EMBL" id="AFZE01000014">
    <property type="protein sequence ID" value="EHL15419.1"/>
    <property type="molecule type" value="Genomic_DNA"/>
</dbReference>
<dbReference type="RefSeq" id="WP_009526143.1">
    <property type="nucleotide sequence ID" value="NZ_JH414562.1"/>
</dbReference>
<dbReference type="GO" id="GO:0016791">
    <property type="term" value="F:phosphatase activity"/>
    <property type="evidence" value="ECO:0007669"/>
    <property type="project" value="TreeGrafter"/>
</dbReference>
<dbReference type="AlphaFoldDB" id="G9X0H8"/>
<evidence type="ECO:0000313" key="3">
    <source>
        <dbReference type="Proteomes" id="UP000006437"/>
    </source>
</evidence>
<sequence length="233" mass="27227">MSTYVVSDIHGKYDKFIEVLDKINLKEEDTLYVLGDILDRGKHPIKVMLKLMEMKNVICIVGNHELMAIRCMDFIIQKITEISIDKFDKYKNFSIWYRNGAKTTIDEFIKLDSKMKFKIIDYMKNFITYEKLYINNKNFLLVHGGLGDFHPDKKIEEYTLDELVWNRVDYDMKYFDDIYLVTGHTPTMLIESNTKPGYIYKANNHIAIDCGACFHGGRLGAICLDTGEEFYSS</sequence>
<evidence type="ECO:0000313" key="2">
    <source>
        <dbReference type="EMBL" id="EHL15419.1"/>
    </source>
</evidence>
<dbReference type="InterPro" id="IPR050126">
    <property type="entry name" value="Ap4A_hydrolase"/>
</dbReference>
<dbReference type="Gene3D" id="3.60.21.10">
    <property type="match status" value="1"/>
</dbReference>
<dbReference type="Pfam" id="PF00149">
    <property type="entry name" value="Metallophos"/>
    <property type="match status" value="1"/>
</dbReference>
<dbReference type="InterPro" id="IPR006186">
    <property type="entry name" value="Ser/Thr-sp_prot-phosphatase"/>
</dbReference>
<dbReference type="GO" id="GO:0110154">
    <property type="term" value="P:RNA decapping"/>
    <property type="evidence" value="ECO:0007669"/>
    <property type="project" value="TreeGrafter"/>
</dbReference>
<dbReference type="BioCyc" id="EBAC796937-HMP:GMGH-1922-MONOMER"/>
<organism evidence="2 3">
    <name type="scientific">Peptoanaerobacter stomatis</name>
    <dbReference type="NCBI Taxonomy" id="796937"/>
    <lineage>
        <taxon>Bacteria</taxon>
        <taxon>Bacillati</taxon>
        <taxon>Bacillota</taxon>
        <taxon>Clostridia</taxon>
        <taxon>Peptostreptococcales</taxon>
        <taxon>Filifactoraceae</taxon>
        <taxon>Peptoanaerobacter</taxon>
    </lineage>
</organism>
<gene>
    <name evidence="2" type="ORF">HMPREF9629_01914</name>
</gene>
<dbReference type="InterPro" id="IPR029052">
    <property type="entry name" value="Metallo-depent_PP-like"/>
</dbReference>
<accession>G9X0H8</accession>
<protein>
    <recommendedName>
        <fullName evidence="1">Calcineurin-like phosphoesterase domain-containing protein</fullName>
    </recommendedName>
</protein>
<dbReference type="PANTHER" id="PTHR42850">
    <property type="entry name" value="METALLOPHOSPHOESTERASE"/>
    <property type="match status" value="1"/>
</dbReference>
<dbReference type="Proteomes" id="UP000006437">
    <property type="component" value="Unassembled WGS sequence"/>
</dbReference>
<reference evidence="2 3" key="1">
    <citation type="submission" date="2011-08" db="EMBL/GenBank/DDBJ databases">
        <title>The Genome Sequence of Eubacteriaceae bacterium ACC19a.</title>
        <authorList>
            <consortium name="The Broad Institute Genome Sequencing Platform"/>
            <person name="Earl A."/>
            <person name="Ward D."/>
            <person name="Feldgarden M."/>
            <person name="Gevers D."/>
            <person name="Sizova M."/>
            <person name="Hazen A."/>
            <person name="Epstein S."/>
            <person name="Young S.K."/>
            <person name="Zeng Q."/>
            <person name="Gargeya S."/>
            <person name="Fitzgerald M."/>
            <person name="Haas B."/>
            <person name="Abouelleil A."/>
            <person name="Alvarado L."/>
            <person name="Arachchi H.M."/>
            <person name="Berlin A."/>
            <person name="Brown A."/>
            <person name="Chapman S.B."/>
            <person name="Chen Z."/>
            <person name="Dunbar C."/>
            <person name="Freedman E."/>
            <person name="Gearin G."/>
            <person name="Gellesch M."/>
            <person name="Goldberg J."/>
            <person name="Griggs A."/>
            <person name="Gujja S."/>
            <person name="Heiman D."/>
            <person name="Howarth C."/>
            <person name="Larson L."/>
            <person name="Lui A."/>
            <person name="MacDonald P.J.P."/>
            <person name="Montmayeur A."/>
            <person name="Murphy C."/>
            <person name="Neiman D."/>
            <person name="Pearson M."/>
            <person name="Priest M."/>
            <person name="Roberts A."/>
            <person name="Saif S."/>
            <person name="Shea T."/>
            <person name="Shenoy N."/>
            <person name="Sisk P."/>
            <person name="Stolte C."/>
            <person name="Sykes S."/>
            <person name="Wortman J."/>
            <person name="Nusbaum C."/>
            <person name="Birren B."/>
        </authorList>
    </citation>
    <scope>NUCLEOTIDE SEQUENCE [LARGE SCALE GENOMIC DNA]</scope>
    <source>
        <strain evidence="2 3">ACC19a</strain>
    </source>
</reference>
<dbReference type="GO" id="GO:0008803">
    <property type="term" value="F:bis(5'-nucleosyl)-tetraphosphatase (symmetrical) activity"/>
    <property type="evidence" value="ECO:0007669"/>
    <property type="project" value="TreeGrafter"/>
</dbReference>
<proteinExistence type="predicted"/>
<dbReference type="PRINTS" id="PR00114">
    <property type="entry name" value="STPHPHTASE"/>
</dbReference>
<evidence type="ECO:0000259" key="1">
    <source>
        <dbReference type="Pfam" id="PF00149"/>
    </source>
</evidence>
<dbReference type="SUPFAM" id="SSF56300">
    <property type="entry name" value="Metallo-dependent phosphatases"/>
    <property type="match status" value="1"/>
</dbReference>
<feature type="domain" description="Calcineurin-like phosphoesterase" evidence="1">
    <location>
        <begin position="1"/>
        <end position="186"/>
    </location>
</feature>
<comment type="caution">
    <text evidence="2">The sequence shown here is derived from an EMBL/GenBank/DDBJ whole genome shotgun (WGS) entry which is preliminary data.</text>
</comment>
<name>G9X0H8_9FIRM</name>
<dbReference type="InterPro" id="IPR004843">
    <property type="entry name" value="Calcineurin-like_PHP"/>
</dbReference>